<proteinExistence type="predicted"/>
<dbReference type="Proteomes" id="UP000494365">
    <property type="component" value="Unassembled WGS sequence"/>
</dbReference>
<gene>
    <name evidence="1" type="ORF">LMG28614_05505</name>
</gene>
<reference evidence="1 2" key="1">
    <citation type="submission" date="2020-04" db="EMBL/GenBank/DDBJ databases">
        <authorList>
            <person name="De Canck E."/>
        </authorList>
    </citation>
    <scope>NUCLEOTIDE SEQUENCE [LARGE SCALE GENOMIC DNA]</scope>
    <source>
        <strain evidence="1 2">LMG 28614</strain>
    </source>
</reference>
<organism evidence="1 2">
    <name type="scientific">Paraburkholderia ultramafica</name>
    <dbReference type="NCBI Taxonomy" id="1544867"/>
    <lineage>
        <taxon>Bacteria</taxon>
        <taxon>Pseudomonadati</taxon>
        <taxon>Pseudomonadota</taxon>
        <taxon>Betaproteobacteria</taxon>
        <taxon>Burkholderiales</taxon>
        <taxon>Burkholderiaceae</taxon>
        <taxon>Paraburkholderia</taxon>
    </lineage>
</organism>
<sequence>MPLDEVITHLAERYCGRTASTVKRRKRRSALDSQLPVLCSFTLRRLDSLNPRQFSLRKLAIEIEEKTGRLFTGDAVRDALIKHNLYQLWESADENP</sequence>
<accession>A0A6S7C5K8</accession>
<dbReference type="EMBL" id="CADIKK010000031">
    <property type="protein sequence ID" value="CAB3801837.1"/>
    <property type="molecule type" value="Genomic_DNA"/>
</dbReference>
<protein>
    <submittedName>
        <fullName evidence="1">Uncharacterized protein</fullName>
    </submittedName>
</protein>
<dbReference type="AlphaFoldDB" id="A0A6S7C5K8"/>
<evidence type="ECO:0000313" key="2">
    <source>
        <dbReference type="Proteomes" id="UP000494365"/>
    </source>
</evidence>
<keyword evidence="2" id="KW-1185">Reference proteome</keyword>
<evidence type="ECO:0000313" key="1">
    <source>
        <dbReference type="EMBL" id="CAB3801837.1"/>
    </source>
</evidence>
<name>A0A6S7C5K8_9BURK</name>